<dbReference type="InterPro" id="IPR052935">
    <property type="entry name" value="Mg2+_PAP"/>
</dbReference>
<dbReference type="EMBL" id="JALXMO010000013">
    <property type="protein sequence ID" value="MCT1606966.1"/>
    <property type="molecule type" value="Genomic_DNA"/>
</dbReference>
<organism evidence="3 4">
    <name type="scientific">Nesterenkonia massiliensis</name>
    <dbReference type="NCBI Taxonomy" id="1232429"/>
    <lineage>
        <taxon>Bacteria</taxon>
        <taxon>Bacillati</taxon>
        <taxon>Actinomycetota</taxon>
        <taxon>Actinomycetes</taxon>
        <taxon>Micrococcales</taxon>
        <taxon>Micrococcaceae</taxon>
        <taxon>Nesterenkonia</taxon>
    </lineage>
</organism>
<reference evidence="3 4" key="1">
    <citation type="submission" date="2022-04" db="EMBL/GenBank/DDBJ databases">
        <title>Human microbiome associated bacterial genomes.</title>
        <authorList>
            <person name="Sandstrom S."/>
            <person name="Salamzade R."/>
            <person name="Kalan L.R."/>
        </authorList>
    </citation>
    <scope>NUCLEOTIDE SEQUENCE [LARGE SCALE GENOMIC DNA]</scope>
    <source>
        <strain evidence="4">p3-SID767</strain>
    </source>
</reference>
<keyword evidence="4" id="KW-1185">Reference proteome</keyword>
<accession>A0ABT2HQK1</accession>
<dbReference type="Gene3D" id="3.40.50.1000">
    <property type="entry name" value="HAD superfamily/HAD-like"/>
    <property type="match status" value="1"/>
</dbReference>
<dbReference type="Proteomes" id="UP001205046">
    <property type="component" value="Unassembled WGS sequence"/>
</dbReference>
<sequence length="401" mass="44753">MTTPERAVPAESESPEDQGPTEVHQDLTALREHYTNPRRNRAMKIEDRWHQLRLNLARRKQQHVTMLSLTGYGSPRWVRVFSRVVMAPDTDFENGRRVAKVIADGVRGWRNFVSAPVPFAEVTVTIAGRSYEVSADRGGIVDVQVDLGEDLLEPGWQEVRLEAAGAEATTAEVQIIGDDVTSGVICDIDDTVVVTKLPRPFLAAWNSFVLDEHARTPTPGMAVMMERLLGASPGAPVIYVSTGAWNVAQTLTRFLTRNLYPFGPLLLTDWGPTEDRWFRSGQQHKDEQLERLHRDYPQIKWVLMGDDGQHDPVIYADFARRHPQAVQAVIIRELTYSEAVLAGGRAEPPDGEDLLKATNGGENPQRVQTVGQYQIPWIYGPDGKAISEQLSEQGLLGPSRH</sequence>
<dbReference type="InterPro" id="IPR023214">
    <property type="entry name" value="HAD_sf"/>
</dbReference>
<proteinExistence type="predicted"/>
<evidence type="ECO:0000259" key="2">
    <source>
        <dbReference type="Pfam" id="PF09949"/>
    </source>
</evidence>
<name>A0ABT2HQK1_9MICC</name>
<feature type="domain" description="Phosphatidate phosphatase APP1 catalytic" evidence="2">
    <location>
        <begin position="183"/>
        <end position="333"/>
    </location>
</feature>
<protein>
    <submittedName>
        <fullName evidence="3">DUF2183 domain-containing protein</fullName>
    </submittedName>
</protein>
<feature type="region of interest" description="Disordered" evidence="1">
    <location>
        <begin position="1"/>
        <end position="23"/>
    </location>
</feature>
<evidence type="ECO:0000256" key="1">
    <source>
        <dbReference type="SAM" id="MobiDB-lite"/>
    </source>
</evidence>
<dbReference type="PANTHER" id="PTHR28208:SF3">
    <property type="entry name" value="PHOSPHATIDATE PHOSPHATASE APP1"/>
    <property type="match status" value="1"/>
</dbReference>
<dbReference type="PANTHER" id="PTHR28208">
    <property type="entry name" value="PHOSPHATIDATE PHOSPHATASE APP1"/>
    <property type="match status" value="1"/>
</dbReference>
<gene>
    <name evidence="3" type="ORF">M3B43_06420</name>
</gene>
<dbReference type="Pfam" id="PF09949">
    <property type="entry name" value="APP1_cat"/>
    <property type="match status" value="1"/>
</dbReference>
<evidence type="ECO:0000313" key="3">
    <source>
        <dbReference type="EMBL" id="MCT1606966.1"/>
    </source>
</evidence>
<dbReference type="InterPro" id="IPR019236">
    <property type="entry name" value="APP1_cat"/>
</dbReference>
<dbReference type="RefSeq" id="WP_260073008.1">
    <property type="nucleotide sequence ID" value="NZ_JALXMO010000013.1"/>
</dbReference>
<evidence type="ECO:0000313" key="4">
    <source>
        <dbReference type="Proteomes" id="UP001205046"/>
    </source>
</evidence>
<comment type="caution">
    <text evidence="3">The sequence shown here is derived from an EMBL/GenBank/DDBJ whole genome shotgun (WGS) entry which is preliminary data.</text>
</comment>